<dbReference type="GO" id="GO:0004222">
    <property type="term" value="F:metalloendopeptidase activity"/>
    <property type="evidence" value="ECO:0007669"/>
    <property type="project" value="InterPro"/>
</dbReference>
<organism evidence="11 12">
    <name type="scientific">Paenibacillus thalictri</name>
    <dbReference type="NCBI Taxonomy" id="2527873"/>
    <lineage>
        <taxon>Bacteria</taxon>
        <taxon>Bacillati</taxon>
        <taxon>Bacillota</taxon>
        <taxon>Bacilli</taxon>
        <taxon>Bacillales</taxon>
        <taxon>Paenibacillaceae</taxon>
        <taxon>Paenibacillus</taxon>
    </lineage>
</organism>
<dbReference type="InterPro" id="IPR032456">
    <property type="entry name" value="Peptidase_M48_N"/>
</dbReference>
<evidence type="ECO:0000256" key="7">
    <source>
        <dbReference type="PIRSR" id="PIRSR627057-2"/>
    </source>
</evidence>
<feature type="transmembrane region" description="Helical" evidence="8">
    <location>
        <begin position="96"/>
        <end position="122"/>
    </location>
</feature>
<evidence type="ECO:0000256" key="1">
    <source>
        <dbReference type="ARBA" id="ARBA00022670"/>
    </source>
</evidence>
<accession>A0A4Q9DTW1</accession>
<dbReference type="GO" id="GO:0071586">
    <property type="term" value="P:CAAX-box protein processing"/>
    <property type="evidence" value="ECO:0007669"/>
    <property type="project" value="InterPro"/>
</dbReference>
<feature type="transmembrane region" description="Helical" evidence="8">
    <location>
        <begin position="321"/>
        <end position="343"/>
    </location>
</feature>
<keyword evidence="12" id="KW-1185">Reference proteome</keyword>
<evidence type="ECO:0000259" key="10">
    <source>
        <dbReference type="Pfam" id="PF16491"/>
    </source>
</evidence>
<keyword evidence="3" id="KW-0378">Hydrolase</keyword>
<evidence type="ECO:0000256" key="4">
    <source>
        <dbReference type="ARBA" id="ARBA00022833"/>
    </source>
</evidence>
<keyword evidence="1" id="KW-0645">Protease</keyword>
<keyword evidence="5" id="KW-0482">Metalloprotease</keyword>
<feature type="binding site" evidence="7">
    <location>
        <position position="391"/>
    </location>
    <ligand>
        <name>Zn(2+)</name>
        <dbReference type="ChEBI" id="CHEBI:29105"/>
        <note>catalytic</note>
    </ligand>
</feature>
<dbReference type="FunFam" id="3.30.2010.10:FF:000010">
    <property type="entry name" value="M48 family peptidase"/>
    <property type="match status" value="1"/>
</dbReference>
<evidence type="ECO:0000256" key="8">
    <source>
        <dbReference type="SAM" id="Phobius"/>
    </source>
</evidence>
<dbReference type="Pfam" id="PF16491">
    <property type="entry name" value="Peptidase_M48_N"/>
    <property type="match status" value="1"/>
</dbReference>
<dbReference type="CDD" id="cd07343">
    <property type="entry name" value="M48A_Zmpste24p_like"/>
    <property type="match status" value="1"/>
</dbReference>
<reference evidence="11 12" key="1">
    <citation type="submission" date="2019-02" db="EMBL/GenBank/DDBJ databases">
        <title>Paenibacillus sp. nov., isolated from surface-sterilized tissue of Thalictrum simplex L.</title>
        <authorList>
            <person name="Tuo L."/>
        </authorList>
    </citation>
    <scope>NUCLEOTIDE SEQUENCE [LARGE SCALE GENOMIC DNA]</scope>
    <source>
        <strain evidence="11 12">N2SHLJ1</strain>
    </source>
</reference>
<feature type="active site" description="Proton donor" evidence="6">
    <location>
        <position position="395"/>
    </location>
</feature>
<name>A0A4Q9DTW1_9BACL</name>
<proteinExistence type="predicted"/>
<keyword evidence="8" id="KW-0812">Transmembrane</keyword>
<dbReference type="InterPro" id="IPR001915">
    <property type="entry name" value="Peptidase_M48"/>
</dbReference>
<evidence type="ECO:0000256" key="3">
    <source>
        <dbReference type="ARBA" id="ARBA00022801"/>
    </source>
</evidence>
<evidence type="ECO:0000259" key="9">
    <source>
        <dbReference type="Pfam" id="PF01435"/>
    </source>
</evidence>
<feature type="transmembrane region" description="Helical" evidence="8">
    <location>
        <begin position="184"/>
        <end position="202"/>
    </location>
</feature>
<feature type="active site" evidence="6">
    <location>
        <position position="312"/>
    </location>
</feature>
<feature type="transmembrane region" description="Helical" evidence="8">
    <location>
        <begin position="38"/>
        <end position="59"/>
    </location>
</feature>
<protein>
    <submittedName>
        <fullName evidence="11">M48 family peptidase</fullName>
    </submittedName>
</protein>
<gene>
    <name evidence="11" type="ORF">EYB31_08235</name>
</gene>
<dbReference type="GO" id="GO:0046872">
    <property type="term" value="F:metal ion binding"/>
    <property type="evidence" value="ECO:0007669"/>
    <property type="project" value="UniProtKB-KW"/>
</dbReference>
<dbReference type="Proteomes" id="UP000293142">
    <property type="component" value="Unassembled WGS sequence"/>
</dbReference>
<feature type="transmembrane region" description="Helical" evidence="8">
    <location>
        <begin position="209"/>
        <end position="231"/>
    </location>
</feature>
<feature type="domain" description="Peptidase M48" evidence="9">
    <location>
        <begin position="241"/>
        <end position="444"/>
    </location>
</feature>
<sequence>MNDKCCTGILFKMEEEAYTVNESKSIFRTGCVGILKKALWVWAGILIVYIAAVSAYFHYQPAGYVPESLRGGPADPATFMTADKIESIHKLSTVKYISYFISTPLEWTIMALLLVFGVSAWFRNKAEAVFSASFLRLGLFLLMFQLTFQLLELPLDIFLHRLNMDYGLSNQSFGSWMGDLAKSFGVNFIVSLVIYGLLMWVMKKSPRRWWLWGWLASIPLALFFSLVQPIVLDPVFNDFKPLQDQQLKQDILKLAGEAGIPADQVYQVDKSKQTNTINAYVNGIGPSTRIVLWDTTLQKLKKDEILFIMAHEMGHYVRHHVLWGTLYGIAESFAGFWFVYLLWEAVRSRWGAAMGLRGRLDIAGLPVLLLIVNVLTFAAAPLDNAVSRNHEHSADQYAISLMQDSGAGVRAFQQLAANSLSDVNPPKLVQFFLGTHPTLAERIDYFQHYPITGDSHQYEQRTLS</sequence>
<comment type="caution">
    <text evidence="11">The sequence shown here is derived from an EMBL/GenBank/DDBJ whole genome shotgun (WGS) entry which is preliminary data.</text>
</comment>
<dbReference type="Gene3D" id="3.30.2010.10">
    <property type="entry name" value="Metalloproteases ('zincins'), catalytic domain"/>
    <property type="match status" value="1"/>
</dbReference>
<keyword evidence="8" id="KW-1133">Transmembrane helix</keyword>
<dbReference type="AlphaFoldDB" id="A0A4Q9DTW1"/>
<dbReference type="InterPro" id="IPR027057">
    <property type="entry name" value="CAXX_Prtase_1"/>
</dbReference>
<feature type="transmembrane region" description="Helical" evidence="8">
    <location>
        <begin position="363"/>
        <end position="382"/>
    </location>
</feature>
<feature type="binding site" evidence="7">
    <location>
        <position position="315"/>
    </location>
    <ligand>
        <name>Zn(2+)</name>
        <dbReference type="ChEBI" id="CHEBI:29105"/>
        <note>catalytic</note>
    </ligand>
</feature>
<feature type="transmembrane region" description="Helical" evidence="8">
    <location>
        <begin position="134"/>
        <end position="151"/>
    </location>
</feature>
<evidence type="ECO:0000256" key="5">
    <source>
        <dbReference type="ARBA" id="ARBA00023049"/>
    </source>
</evidence>
<evidence type="ECO:0000256" key="2">
    <source>
        <dbReference type="ARBA" id="ARBA00022723"/>
    </source>
</evidence>
<feature type="binding site" evidence="7">
    <location>
        <position position="311"/>
    </location>
    <ligand>
        <name>Zn(2+)</name>
        <dbReference type="ChEBI" id="CHEBI:29105"/>
        <note>catalytic</note>
    </ligand>
</feature>
<evidence type="ECO:0000313" key="12">
    <source>
        <dbReference type="Proteomes" id="UP000293142"/>
    </source>
</evidence>
<feature type="domain" description="CAAX prenyl protease 1 N-terminal" evidence="10">
    <location>
        <begin position="73"/>
        <end position="237"/>
    </location>
</feature>
<evidence type="ECO:0000256" key="6">
    <source>
        <dbReference type="PIRSR" id="PIRSR627057-1"/>
    </source>
</evidence>
<keyword evidence="8" id="KW-0472">Membrane</keyword>
<comment type="cofactor">
    <cofactor evidence="7">
        <name>Zn(2+)</name>
        <dbReference type="ChEBI" id="CHEBI:29105"/>
    </cofactor>
    <text evidence="7">Binds 1 zinc ion per subunit.</text>
</comment>
<keyword evidence="4 7" id="KW-0862">Zinc</keyword>
<keyword evidence="2 7" id="KW-0479">Metal-binding</keyword>
<dbReference type="Pfam" id="PF01435">
    <property type="entry name" value="Peptidase_M48"/>
    <property type="match status" value="1"/>
</dbReference>
<evidence type="ECO:0000313" key="11">
    <source>
        <dbReference type="EMBL" id="TBL80393.1"/>
    </source>
</evidence>
<dbReference type="EMBL" id="SIRE01000005">
    <property type="protein sequence ID" value="TBL80393.1"/>
    <property type="molecule type" value="Genomic_DNA"/>
</dbReference>
<dbReference type="OrthoDB" id="9781930at2"/>
<dbReference type="PANTHER" id="PTHR10120">
    <property type="entry name" value="CAAX PRENYL PROTEASE 1"/>
    <property type="match status" value="1"/>
</dbReference>